<evidence type="ECO:0000313" key="4">
    <source>
        <dbReference type="Proteomes" id="UP000214646"/>
    </source>
</evidence>
<comment type="similarity">
    <text evidence="1">Belongs to the bacterial reverse transcriptase family.</text>
</comment>
<dbReference type="PROSITE" id="PS50878">
    <property type="entry name" value="RT_POL"/>
    <property type="match status" value="1"/>
</dbReference>
<dbReference type="RefSeq" id="WP_088256081.1">
    <property type="nucleotide sequence ID" value="NZ_NIDE01000007.1"/>
</dbReference>
<evidence type="ECO:0000256" key="1">
    <source>
        <dbReference type="ARBA" id="ARBA00034120"/>
    </source>
</evidence>
<keyword evidence="4" id="KW-1185">Reference proteome</keyword>
<proteinExistence type="inferred from homology"/>
<dbReference type="Proteomes" id="UP000214646">
    <property type="component" value="Unassembled WGS sequence"/>
</dbReference>
<dbReference type="AlphaFoldDB" id="A0A225DU81"/>
<protein>
    <submittedName>
        <fullName evidence="3">Retron-type RNA-directed DNA polymerase</fullName>
    </submittedName>
</protein>
<organism evidence="3 4">
    <name type="scientific">Fimbriiglobus ruber</name>
    <dbReference type="NCBI Taxonomy" id="1908690"/>
    <lineage>
        <taxon>Bacteria</taxon>
        <taxon>Pseudomonadati</taxon>
        <taxon>Planctomycetota</taxon>
        <taxon>Planctomycetia</taxon>
        <taxon>Gemmatales</taxon>
        <taxon>Gemmataceae</taxon>
        <taxon>Fimbriiglobus</taxon>
    </lineage>
</organism>
<keyword evidence="3" id="KW-0808">Transferase</keyword>
<accession>A0A225DU81</accession>
<keyword evidence="3" id="KW-0695">RNA-directed DNA polymerase</keyword>
<dbReference type="SUPFAM" id="SSF56672">
    <property type="entry name" value="DNA/RNA polymerases"/>
    <property type="match status" value="1"/>
</dbReference>
<feature type="domain" description="Reverse transcriptase" evidence="2">
    <location>
        <begin position="88"/>
        <end position="329"/>
    </location>
</feature>
<dbReference type="InterPro" id="IPR043502">
    <property type="entry name" value="DNA/RNA_pol_sf"/>
</dbReference>
<dbReference type="OrthoDB" id="1550386at2"/>
<dbReference type="GO" id="GO:0003964">
    <property type="term" value="F:RNA-directed DNA polymerase activity"/>
    <property type="evidence" value="ECO:0007669"/>
    <property type="project" value="UniProtKB-KW"/>
</dbReference>
<dbReference type="Pfam" id="PF00078">
    <property type="entry name" value="RVT_1"/>
    <property type="match status" value="1"/>
</dbReference>
<dbReference type="CDD" id="cd01651">
    <property type="entry name" value="RT_G2_intron"/>
    <property type="match status" value="1"/>
</dbReference>
<dbReference type="PANTHER" id="PTHR34047:SF8">
    <property type="entry name" value="PROTEIN YKFC"/>
    <property type="match status" value="1"/>
</dbReference>
<reference evidence="4" key="1">
    <citation type="submission" date="2017-06" db="EMBL/GenBank/DDBJ databases">
        <title>Genome analysis of Fimbriiglobus ruber SP5, the first member of the order Planctomycetales with confirmed chitinolytic capability.</title>
        <authorList>
            <person name="Ravin N.V."/>
            <person name="Rakitin A.L."/>
            <person name="Ivanova A.A."/>
            <person name="Beletsky A.V."/>
            <person name="Kulichevskaya I.S."/>
            <person name="Mardanov A.V."/>
            <person name="Dedysh S.N."/>
        </authorList>
    </citation>
    <scope>NUCLEOTIDE SEQUENCE [LARGE SCALE GENOMIC DNA]</scope>
    <source>
        <strain evidence="4">SP5</strain>
    </source>
</reference>
<evidence type="ECO:0000313" key="3">
    <source>
        <dbReference type="EMBL" id="OWK41136.1"/>
    </source>
</evidence>
<keyword evidence="3" id="KW-0548">Nucleotidyltransferase</keyword>
<dbReference type="EMBL" id="NIDE01000007">
    <property type="protein sequence ID" value="OWK41136.1"/>
    <property type="molecule type" value="Genomic_DNA"/>
</dbReference>
<evidence type="ECO:0000259" key="2">
    <source>
        <dbReference type="PROSITE" id="PS50878"/>
    </source>
</evidence>
<name>A0A225DU81_9BACT</name>
<dbReference type="InterPro" id="IPR000477">
    <property type="entry name" value="RT_dom"/>
</dbReference>
<dbReference type="InterPro" id="IPR051083">
    <property type="entry name" value="GrpII_Intron_Splice-Mob/Def"/>
</dbReference>
<comment type="caution">
    <text evidence="3">The sequence shown here is derived from an EMBL/GenBank/DDBJ whole genome shotgun (WGS) entry which is preliminary data.</text>
</comment>
<dbReference type="PANTHER" id="PTHR34047">
    <property type="entry name" value="NUCLEAR INTRON MATURASE 1, MITOCHONDRIAL-RELATED"/>
    <property type="match status" value="1"/>
</dbReference>
<gene>
    <name evidence="3" type="ORF">FRUB_05028</name>
</gene>
<sequence length="487" mass="53286">MTTKLALLPTRTDTPGRTAPALADVQRMVFQATRGQPRPLAGLMPWVLDRRNLAAAWDRVSAADGADTPGPDGLTCGQLKHRVGPWLADLADALFHRAYHPAAARWVDVPKAGDPGRTRRIGILNVRDRVVQTAVKQVVEPVLEPVFLPGSFGFRPGRSVAGTLDAAVRGLSGRDGQPRLLWAVPLDVADCFPTIDHEWVRRSLADHVADPDLLDLLRRVFDASGETVGRLWWQRRCGVVQGSALSPLLCNLTLHALDVAAAQMSCDTQGGAAVLRYADDLLVLARDAAAASRTVAALRAALHLRQQRFRREPDPVPAAGGVEWLGVVLRPRALSRPDDVEFGYEVPRAKIRSMIARLVEMTAPPSDKIDAAAFNLAKWIVSVSGQLRDWRQAYLYADNAPDLFRVLDDVARDRIGELIKAVSGSSWAEVRRSHFARLPRGFWTWEVPGARLTVLSSLAPHTPARLTRRPVWWSHAPDATQPAGGGD</sequence>